<proteinExistence type="predicted"/>
<dbReference type="Proteomes" id="UP000031847">
    <property type="component" value="Unassembled WGS sequence"/>
</dbReference>
<dbReference type="SUPFAM" id="SSF53474">
    <property type="entry name" value="alpha/beta-Hydrolases"/>
    <property type="match status" value="1"/>
</dbReference>
<name>A0A0B8R4J3_LACLL</name>
<dbReference type="GO" id="GO:0016747">
    <property type="term" value="F:acyltransferase activity, transferring groups other than amino-acyl groups"/>
    <property type="evidence" value="ECO:0007669"/>
    <property type="project" value="TreeGrafter"/>
</dbReference>
<dbReference type="PANTHER" id="PTHR48098:SF1">
    <property type="entry name" value="DIACYLGLYCEROL ACYLTRANSFERASE_MYCOLYLTRANSFERASE AG85A"/>
    <property type="match status" value="1"/>
</dbReference>
<evidence type="ECO:0000313" key="1">
    <source>
        <dbReference type="EMBL" id="GAM81149.1"/>
    </source>
</evidence>
<sequence>MSTNDNNINLLRRYFMAVINIEYYSEVLGMNRKVNVIYPESSKVEDFTQTDIPVLYLLHGMSGNENSWIIRSGIERLIRHTNLAIVMPSTDLGFYVNTTYGMNYFDAIAHELPKVINNFFPNLSTKREKSFIAGLSMGGYGAYRLALGTDHFSYAASLSGVLTFDGMEENFKENPAYWGGIFGNWETFKGSDNEILSLADRKQENKPKLYAWCGKQDFLFPGNEYATAELKKLGFDITYESSDGVHEWYYWTQKIESVLKWLPINYKQEERLS</sequence>
<dbReference type="Gene3D" id="3.40.50.1820">
    <property type="entry name" value="alpha/beta hydrolase"/>
    <property type="match status" value="1"/>
</dbReference>
<protein>
    <submittedName>
        <fullName evidence="1">Predicted esterase</fullName>
    </submittedName>
</protein>
<dbReference type="EMBL" id="BBSI01000035">
    <property type="protein sequence ID" value="GAM81149.1"/>
    <property type="molecule type" value="Genomic_DNA"/>
</dbReference>
<dbReference type="AlphaFoldDB" id="A0A0B8R4J3"/>
<reference evidence="1 2" key="1">
    <citation type="submission" date="2015-01" db="EMBL/GenBank/DDBJ databases">
        <title>Lactococcus lactis subsp.lactis JCM 5805 whole genome shotgun sequence.</title>
        <authorList>
            <person name="Fujii T."/>
            <person name="Tomita Y."/>
            <person name="Ikushima S."/>
            <person name="Fujiwara D."/>
        </authorList>
    </citation>
    <scope>NUCLEOTIDE SEQUENCE [LARGE SCALE GENOMIC DNA]</scope>
    <source>
        <strain evidence="1 2">JCM 5805</strain>
    </source>
</reference>
<dbReference type="InterPro" id="IPR029058">
    <property type="entry name" value="AB_hydrolase_fold"/>
</dbReference>
<dbReference type="InterPro" id="IPR000801">
    <property type="entry name" value="Esterase-like"/>
</dbReference>
<dbReference type="PANTHER" id="PTHR48098">
    <property type="entry name" value="ENTEROCHELIN ESTERASE-RELATED"/>
    <property type="match status" value="1"/>
</dbReference>
<gene>
    <name evidence="1" type="ORF">JCM5805K_2269</name>
</gene>
<organism evidence="1 2">
    <name type="scientific">Lactococcus lactis subsp. lactis</name>
    <name type="common">Streptococcus lactis</name>
    <dbReference type="NCBI Taxonomy" id="1360"/>
    <lineage>
        <taxon>Bacteria</taxon>
        <taxon>Bacillati</taxon>
        <taxon>Bacillota</taxon>
        <taxon>Bacilli</taxon>
        <taxon>Lactobacillales</taxon>
        <taxon>Streptococcaceae</taxon>
        <taxon>Lactococcus</taxon>
    </lineage>
</organism>
<comment type="caution">
    <text evidence="1">The sequence shown here is derived from an EMBL/GenBank/DDBJ whole genome shotgun (WGS) entry which is preliminary data.</text>
</comment>
<dbReference type="InterPro" id="IPR050583">
    <property type="entry name" value="Mycobacterial_A85_antigen"/>
</dbReference>
<evidence type="ECO:0000313" key="2">
    <source>
        <dbReference type="Proteomes" id="UP000031847"/>
    </source>
</evidence>
<dbReference type="Pfam" id="PF00756">
    <property type="entry name" value="Esterase"/>
    <property type="match status" value="1"/>
</dbReference>
<accession>A0A0B8R4J3</accession>